<comment type="cofactor">
    <cofactor evidence="6">
        <name>Fe(2+)</name>
        <dbReference type="ChEBI" id="CHEBI:29033"/>
    </cofactor>
    <text evidence="6">Binds 1 Fe(2+) ion per subunit.</text>
</comment>
<dbReference type="InterPro" id="IPR027450">
    <property type="entry name" value="AlkB-like"/>
</dbReference>
<feature type="domain" description="Fe2OG dioxygenase" evidence="7">
    <location>
        <begin position="104"/>
        <end position="205"/>
    </location>
</feature>
<keyword evidence="1 6" id="KW-0479">Metal-binding</keyword>
<dbReference type="EC" id="1.14.11.33" evidence="8"/>
<dbReference type="InterPro" id="IPR005123">
    <property type="entry name" value="Oxoglu/Fe-dep_dioxygenase_dom"/>
</dbReference>
<dbReference type="InterPro" id="IPR004574">
    <property type="entry name" value="Alkb"/>
</dbReference>
<dbReference type="GO" id="GO:0035513">
    <property type="term" value="P:oxidative RNA demethylation"/>
    <property type="evidence" value="ECO:0007669"/>
    <property type="project" value="TreeGrafter"/>
</dbReference>
<feature type="binding site" evidence="5">
    <location>
        <position position="126"/>
    </location>
    <ligand>
        <name>substrate</name>
    </ligand>
</feature>
<feature type="binding site" evidence="6">
    <location>
        <position position="122"/>
    </location>
    <ligand>
        <name>Fe cation</name>
        <dbReference type="ChEBI" id="CHEBI:24875"/>
        <note>catalytic</note>
    </ligand>
</feature>
<feature type="binding site" evidence="5">
    <location>
        <begin position="72"/>
        <end position="74"/>
    </location>
    <ligand>
        <name>substrate</name>
    </ligand>
</feature>
<dbReference type="GO" id="GO:0035515">
    <property type="term" value="F:oxidative RNA demethylase activity"/>
    <property type="evidence" value="ECO:0007669"/>
    <property type="project" value="TreeGrafter"/>
</dbReference>
<dbReference type="EMBL" id="FWFV01000006">
    <property type="protein sequence ID" value="SLN51875.1"/>
    <property type="molecule type" value="Genomic_DNA"/>
</dbReference>
<protein>
    <submittedName>
        <fullName evidence="8">Alpha-ketoglutarate-dependent dioxygenase AlkB</fullName>
        <ecNumber evidence="8">1.14.11.33</ecNumber>
    </submittedName>
</protein>
<feature type="binding site" evidence="5">
    <location>
        <begin position="111"/>
        <end position="113"/>
    </location>
    <ligand>
        <name>2-oxoglutarate</name>
        <dbReference type="ChEBI" id="CHEBI:16810"/>
    </ligand>
</feature>
<dbReference type="Gene3D" id="2.60.120.590">
    <property type="entry name" value="Alpha-ketoglutarate-dependent dioxygenase AlkB-like"/>
    <property type="match status" value="1"/>
</dbReference>
<dbReference type="RefSeq" id="WP_245749668.1">
    <property type="nucleotide sequence ID" value="NZ_FOPF01000006.1"/>
</dbReference>
<reference evidence="8 9" key="1">
    <citation type="submission" date="2017-03" db="EMBL/GenBank/DDBJ databases">
        <authorList>
            <person name="Afonso C.L."/>
            <person name="Miller P.J."/>
            <person name="Scott M.A."/>
            <person name="Spackman E."/>
            <person name="Goraichik I."/>
            <person name="Dimitrov K.M."/>
            <person name="Suarez D.L."/>
            <person name="Swayne D.E."/>
        </authorList>
    </citation>
    <scope>NUCLEOTIDE SEQUENCE [LARGE SCALE GENOMIC DNA]</scope>
    <source>
        <strain evidence="8 9">CECT 7066</strain>
    </source>
</reference>
<dbReference type="PANTHER" id="PTHR16557">
    <property type="entry name" value="ALKYLATED DNA REPAIR PROTEIN ALKB-RELATED"/>
    <property type="match status" value="1"/>
</dbReference>
<dbReference type="PANTHER" id="PTHR16557:SF2">
    <property type="entry name" value="NUCLEIC ACID DIOXYGENASE ALKBH1"/>
    <property type="match status" value="1"/>
</dbReference>
<dbReference type="Proteomes" id="UP000193870">
    <property type="component" value="Unassembled WGS sequence"/>
</dbReference>
<dbReference type="SUPFAM" id="SSF51197">
    <property type="entry name" value="Clavaminate synthase-like"/>
    <property type="match status" value="1"/>
</dbReference>
<evidence type="ECO:0000256" key="5">
    <source>
        <dbReference type="PIRSR" id="PIRSR604574-1"/>
    </source>
</evidence>
<feature type="binding site" evidence="5">
    <location>
        <position position="152"/>
    </location>
    <ligand>
        <name>substrate</name>
    </ligand>
</feature>
<feature type="binding site" evidence="5">
    <location>
        <position position="65"/>
    </location>
    <ligand>
        <name>substrate</name>
    </ligand>
</feature>
<dbReference type="STRING" id="315423.SAMN04488020_106153"/>
<gene>
    <name evidence="8" type="primary">alkB</name>
    <name evidence="8" type="ORF">PAM7066_02387</name>
</gene>
<dbReference type="AlphaFoldDB" id="A0A1Y5SZS5"/>
<dbReference type="GO" id="GO:0005737">
    <property type="term" value="C:cytoplasm"/>
    <property type="evidence" value="ECO:0007669"/>
    <property type="project" value="TreeGrafter"/>
</dbReference>
<proteinExistence type="predicted"/>
<sequence>MSLFETSERIDIRGVEVLRGALDRLAQEALVEDLRAVARVAPFFHPETRRGQMSVRMTSAGAVGWVSDRKGYRYAPRHPAGGDWPAIPPRLTELWAGVLPDAAAPDTCLVNYYGEGARMGLHQDKDEADLSLPVLSLSLGDEALFRIGNVERGGCTESVWLRSGDVAILSGAARLVHHGIDRIRFGSSDLLPQGGRINVTMRVARSGQGAAP</sequence>
<evidence type="ECO:0000313" key="8">
    <source>
        <dbReference type="EMBL" id="SLN51875.1"/>
    </source>
</evidence>
<dbReference type="InterPro" id="IPR037151">
    <property type="entry name" value="AlkB-like_sf"/>
</dbReference>
<keyword evidence="2 8" id="KW-0223">Dioxygenase</keyword>
<dbReference type="GO" id="GO:0035516">
    <property type="term" value="F:broad specificity oxidative DNA demethylase activity"/>
    <property type="evidence" value="ECO:0007669"/>
    <property type="project" value="UniProtKB-EC"/>
</dbReference>
<evidence type="ECO:0000313" key="9">
    <source>
        <dbReference type="Proteomes" id="UP000193870"/>
    </source>
</evidence>
<feature type="binding site" evidence="6">
    <location>
        <position position="178"/>
    </location>
    <ligand>
        <name>Fe cation</name>
        <dbReference type="ChEBI" id="CHEBI:24875"/>
        <note>catalytic</note>
    </ligand>
</feature>
<evidence type="ECO:0000256" key="2">
    <source>
        <dbReference type="ARBA" id="ARBA00022964"/>
    </source>
</evidence>
<evidence type="ECO:0000256" key="6">
    <source>
        <dbReference type="PIRSR" id="PIRSR604574-2"/>
    </source>
</evidence>
<evidence type="ECO:0000256" key="3">
    <source>
        <dbReference type="ARBA" id="ARBA00023002"/>
    </source>
</evidence>
<accession>A0A1Y5SZS5</accession>
<dbReference type="GO" id="GO:0008198">
    <property type="term" value="F:ferrous iron binding"/>
    <property type="evidence" value="ECO:0007669"/>
    <property type="project" value="TreeGrafter"/>
</dbReference>
<evidence type="ECO:0000256" key="4">
    <source>
        <dbReference type="ARBA" id="ARBA00023004"/>
    </source>
</evidence>
<feature type="binding site" evidence="5">
    <location>
        <begin position="196"/>
        <end position="202"/>
    </location>
    <ligand>
        <name>2-oxoglutarate</name>
        <dbReference type="ChEBI" id="CHEBI:16810"/>
    </ligand>
</feature>
<organism evidence="8 9">
    <name type="scientific">Palleronia marisminoris</name>
    <dbReference type="NCBI Taxonomy" id="315423"/>
    <lineage>
        <taxon>Bacteria</taxon>
        <taxon>Pseudomonadati</taxon>
        <taxon>Pseudomonadota</taxon>
        <taxon>Alphaproteobacteria</taxon>
        <taxon>Rhodobacterales</taxon>
        <taxon>Roseobacteraceae</taxon>
        <taxon>Palleronia</taxon>
    </lineage>
</organism>
<evidence type="ECO:0000259" key="7">
    <source>
        <dbReference type="PROSITE" id="PS51471"/>
    </source>
</evidence>
<dbReference type="PROSITE" id="PS51471">
    <property type="entry name" value="FE2OG_OXY"/>
    <property type="match status" value="1"/>
</dbReference>
<keyword evidence="3 8" id="KW-0560">Oxidoreductase</keyword>
<feature type="binding site" evidence="6">
    <location>
        <position position="124"/>
    </location>
    <ligand>
        <name>Fe cation</name>
        <dbReference type="ChEBI" id="CHEBI:24875"/>
        <note>catalytic</note>
    </ligand>
</feature>
<name>A0A1Y5SZS5_9RHOB</name>
<dbReference type="Pfam" id="PF13532">
    <property type="entry name" value="2OG-FeII_Oxy_2"/>
    <property type="match status" value="1"/>
</dbReference>
<evidence type="ECO:0000256" key="1">
    <source>
        <dbReference type="ARBA" id="ARBA00022723"/>
    </source>
</evidence>
<keyword evidence="9" id="KW-1185">Reference proteome</keyword>
<keyword evidence="4 6" id="KW-0408">Iron</keyword>